<dbReference type="InterPro" id="IPR024134">
    <property type="entry name" value="SOD_Cu/Zn_/chaperone"/>
</dbReference>
<reference evidence="4" key="1">
    <citation type="submission" date="2023-03" db="EMBL/GenBank/DDBJ databases">
        <authorList>
            <person name="Julca I."/>
        </authorList>
    </citation>
    <scope>NUCLEOTIDE SEQUENCE</scope>
</reference>
<gene>
    <name evidence="4" type="ORF">OLC1_LOCUS14681</name>
</gene>
<evidence type="ECO:0000256" key="2">
    <source>
        <dbReference type="SAM" id="SignalP"/>
    </source>
</evidence>
<feature type="signal peptide" evidence="2">
    <location>
        <begin position="1"/>
        <end position="23"/>
    </location>
</feature>
<dbReference type="InterPro" id="IPR001424">
    <property type="entry name" value="SOD_Cu_Zn_dom"/>
</dbReference>
<dbReference type="SUPFAM" id="SSF49329">
    <property type="entry name" value="Cu,Zn superoxide dismutase-like"/>
    <property type="match status" value="1"/>
</dbReference>
<keyword evidence="5" id="KW-1185">Reference proteome</keyword>
<feature type="domain" description="Superoxide dismutase copper/zinc binding" evidence="3">
    <location>
        <begin position="129"/>
        <end position="250"/>
    </location>
</feature>
<evidence type="ECO:0000313" key="5">
    <source>
        <dbReference type="Proteomes" id="UP001161247"/>
    </source>
</evidence>
<dbReference type="Pfam" id="PF00080">
    <property type="entry name" value="Sod_Cu"/>
    <property type="match status" value="1"/>
</dbReference>
<evidence type="ECO:0000259" key="3">
    <source>
        <dbReference type="Pfam" id="PF00080"/>
    </source>
</evidence>
<dbReference type="EMBL" id="OX459122">
    <property type="protein sequence ID" value="CAI9106118.1"/>
    <property type="molecule type" value="Genomic_DNA"/>
</dbReference>
<keyword evidence="2" id="KW-0732">Signal</keyword>
<dbReference type="Proteomes" id="UP001161247">
    <property type="component" value="Chromosome 5"/>
</dbReference>
<accession>A0AAV1DEL8</accession>
<name>A0AAV1DEL8_OLDCO</name>
<dbReference type="Gene3D" id="2.60.40.200">
    <property type="entry name" value="Superoxide dismutase, copper/zinc binding domain"/>
    <property type="match status" value="1"/>
</dbReference>
<feature type="chain" id="PRO_5043538861" evidence="2">
    <location>
        <begin position="24"/>
        <end position="256"/>
    </location>
</feature>
<protein>
    <submittedName>
        <fullName evidence="4">OLC1v1005186C1</fullName>
    </submittedName>
</protein>
<evidence type="ECO:0000256" key="1">
    <source>
        <dbReference type="ARBA" id="ARBA00023008"/>
    </source>
</evidence>
<dbReference type="PANTHER" id="PTHR10003">
    <property type="entry name" value="SUPEROXIDE DISMUTASE CU-ZN -RELATED"/>
    <property type="match status" value="1"/>
</dbReference>
<organism evidence="4 5">
    <name type="scientific">Oldenlandia corymbosa var. corymbosa</name>
    <dbReference type="NCBI Taxonomy" id="529605"/>
    <lineage>
        <taxon>Eukaryota</taxon>
        <taxon>Viridiplantae</taxon>
        <taxon>Streptophyta</taxon>
        <taxon>Embryophyta</taxon>
        <taxon>Tracheophyta</taxon>
        <taxon>Spermatophyta</taxon>
        <taxon>Magnoliopsida</taxon>
        <taxon>eudicotyledons</taxon>
        <taxon>Gunneridae</taxon>
        <taxon>Pentapetalae</taxon>
        <taxon>asterids</taxon>
        <taxon>lamiids</taxon>
        <taxon>Gentianales</taxon>
        <taxon>Rubiaceae</taxon>
        <taxon>Rubioideae</taxon>
        <taxon>Spermacoceae</taxon>
        <taxon>Hedyotis-Oldenlandia complex</taxon>
        <taxon>Oldenlandia</taxon>
    </lineage>
</organism>
<sequence length="256" mass="26862">MAKKWLATAVVFVLVLSNPEVQALGSNGVAAGPTPPQPWASCLIDCGVKMIRCVTGCLISPICYFNCGVGNIRCITICNETFVEEYQFPPLFQPETMAIGREGAARIEIGTIEAVAKITSSAGTVENGVKGSLQFFQDSTERTIHIKGRIVGLSPGIHGLSIHSTGSCDNVGPHFNPLNWVRDLGNIVAGPDGIAEVSIKDETNQLNGVNSVLGRGILVHSGVDDLGRNAHEDTNINGNSSGAAVGCGIIKIKPSI</sequence>
<dbReference type="GO" id="GO:0006801">
    <property type="term" value="P:superoxide metabolic process"/>
    <property type="evidence" value="ECO:0007669"/>
    <property type="project" value="InterPro"/>
</dbReference>
<keyword evidence="1" id="KW-0186">Copper</keyword>
<evidence type="ECO:0000313" key="4">
    <source>
        <dbReference type="EMBL" id="CAI9106118.1"/>
    </source>
</evidence>
<dbReference type="AlphaFoldDB" id="A0AAV1DEL8"/>
<proteinExistence type="predicted"/>
<dbReference type="InterPro" id="IPR036423">
    <property type="entry name" value="SOD-like_Cu/Zn_dom_sf"/>
</dbReference>
<dbReference type="GO" id="GO:0005507">
    <property type="term" value="F:copper ion binding"/>
    <property type="evidence" value="ECO:0007669"/>
    <property type="project" value="InterPro"/>
</dbReference>